<protein>
    <recommendedName>
        <fullName evidence="6">Pentacotripeptide-repeat region of PRORP domain-containing protein</fullName>
    </recommendedName>
</protein>
<keyword evidence="5" id="KW-1185">Reference proteome</keyword>
<dbReference type="AlphaFoldDB" id="A0A0G4J3P8"/>
<dbReference type="InterPro" id="IPR002885">
    <property type="entry name" value="PPR_rpt"/>
</dbReference>
<feature type="region of interest" description="Disordered" evidence="3">
    <location>
        <begin position="808"/>
        <end position="829"/>
    </location>
</feature>
<reference evidence="4 5" key="1">
    <citation type="submission" date="2015-02" db="EMBL/GenBank/DDBJ databases">
        <authorList>
            <person name="Chooi Y.-H."/>
        </authorList>
    </citation>
    <scope>NUCLEOTIDE SEQUENCE [LARGE SCALE GENOMIC DNA]</scope>
    <source>
        <strain evidence="4">E3</strain>
    </source>
</reference>
<dbReference type="PANTHER" id="PTHR47447:SF17">
    <property type="entry name" value="OS12G0638900 PROTEIN"/>
    <property type="match status" value="1"/>
</dbReference>
<evidence type="ECO:0008006" key="6">
    <source>
        <dbReference type="Google" id="ProtNLM"/>
    </source>
</evidence>
<name>A0A0G4J3P8_PLABS</name>
<evidence type="ECO:0000256" key="3">
    <source>
        <dbReference type="SAM" id="MobiDB-lite"/>
    </source>
</evidence>
<dbReference type="PROSITE" id="PS51375">
    <property type="entry name" value="PPR"/>
    <property type="match status" value="1"/>
</dbReference>
<evidence type="ECO:0000256" key="1">
    <source>
        <dbReference type="ARBA" id="ARBA00022737"/>
    </source>
</evidence>
<evidence type="ECO:0000313" key="4">
    <source>
        <dbReference type="EMBL" id="CEP02019.1"/>
    </source>
</evidence>
<accession>A0A0G4J3P8</accession>
<sequence>MAVPALQREDDPDRGWAVFQAALGAGAPVDIRVFQAMMTFCKRHAASKAPDVLNEAVSRGVHVCESLFGNFLHACVATRPPMLSEALDAYWKCGPRCEGIIYGVVHVCRKSGDPDAALSLVSHVLYNDVQVSQRLLSLLAACCAEAADRASAAYTAEVLLNLIRSGRIPSYQNEKLFANLVKSLVADNRFGPALDAFALLDCVGLPASEHIYNVVASALSKADRADQAFAIFQGMCQRRIRILDGVFNSLAIAAGRALNVDIVRQLHRYAEDRPSLASNDKVLTSLVSAYGRCGEVASAERLLFHSKSRDPSAFASVVAAYGRLRSAADIQRLHRHAERGLLLLDVFVLSAFVAGYGHCCMRAAVQHLHRFAGDHGLLSDNVVVNAFVSAYGQCGDASAAERVFSDSNAADPFGFATVIAAYGRQSAHSDLQRLHQFANRHALLSHAAVVSAFIAGYARCSDLASVEAVHKFARDSRLTAHADVANAIVSAYALCDDVARAERSLTPETEPSAFASVVSAYGRLARLDDVKRLRQNADRKSLLTNGLVLNAFLVAYARCSDLEDVVALHQFARDRQMMVHDDVANAVVSAYGQCDDAARAERVLMETLGAQPASCAAVVAAYGRQQSLPDVRRLHRYAAEHGIMSNVFLVSAFVAAYGRCGDLPSVKGLHEFARERQLDGDPGVGNALASAYGQCGDPVTAEQIMQGMDVVEPPAFVSVVAAYGRLARLADVKRLHQCAREHALLSNAFVVNGLVAAYGRCRDLPSVRALHEFARDTGLLRQSDVLVAVMASYTRCGDVAAAESLKDHQADSSPAVSTPAGYGSCGPSC</sequence>
<dbReference type="PANTHER" id="PTHR47447">
    <property type="entry name" value="OS03G0856100 PROTEIN"/>
    <property type="match status" value="1"/>
</dbReference>
<dbReference type="InterPro" id="IPR011990">
    <property type="entry name" value="TPR-like_helical_dom_sf"/>
</dbReference>
<gene>
    <name evidence="4" type="ORF">PBRA_002284</name>
</gene>
<dbReference type="Pfam" id="PF01535">
    <property type="entry name" value="PPR"/>
    <property type="match status" value="3"/>
</dbReference>
<dbReference type="EMBL" id="CDSF01000122">
    <property type="protein sequence ID" value="CEP02019.1"/>
    <property type="molecule type" value="Genomic_DNA"/>
</dbReference>
<keyword evidence="1" id="KW-0677">Repeat</keyword>
<evidence type="ECO:0000313" key="5">
    <source>
        <dbReference type="Proteomes" id="UP000039324"/>
    </source>
</evidence>
<organism evidence="4 5">
    <name type="scientific">Plasmodiophora brassicae</name>
    <name type="common">Clubroot disease agent</name>
    <dbReference type="NCBI Taxonomy" id="37360"/>
    <lineage>
        <taxon>Eukaryota</taxon>
        <taxon>Sar</taxon>
        <taxon>Rhizaria</taxon>
        <taxon>Endomyxa</taxon>
        <taxon>Phytomyxea</taxon>
        <taxon>Plasmodiophorida</taxon>
        <taxon>Plasmodiophoridae</taxon>
        <taxon>Plasmodiophora</taxon>
    </lineage>
</organism>
<dbReference type="STRING" id="37360.A0A0G4J3P8"/>
<dbReference type="Gene3D" id="1.25.40.10">
    <property type="entry name" value="Tetratricopeptide repeat domain"/>
    <property type="match status" value="5"/>
</dbReference>
<feature type="repeat" description="PPR" evidence="2">
    <location>
        <begin position="208"/>
        <end position="242"/>
    </location>
</feature>
<evidence type="ECO:0000256" key="2">
    <source>
        <dbReference type="PROSITE-ProRule" id="PRU00708"/>
    </source>
</evidence>
<dbReference type="OrthoDB" id="185373at2759"/>
<dbReference type="Proteomes" id="UP000039324">
    <property type="component" value="Unassembled WGS sequence"/>
</dbReference>
<proteinExistence type="predicted"/>